<evidence type="ECO:0000259" key="5">
    <source>
        <dbReference type="Pfam" id="PF24391"/>
    </source>
</evidence>
<evidence type="ECO:0000313" key="7">
    <source>
        <dbReference type="Proteomes" id="UP000464178"/>
    </source>
</evidence>
<evidence type="ECO:0000256" key="4">
    <source>
        <dbReference type="ARBA" id="ARBA00023186"/>
    </source>
</evidence>
<keyword evidence="7" id="KW-1185">Reference proteome</keyword>
<evidence type="ECO:0000256" key="3">
    <source>
        <dbReference type="ARBA" id="ARBA00022840"/>
    </source>
</evidence>
<dbReference type="KEGG" id="gms:SOIL9_44940"/>
<evidence type="ECO:0000313" key="6">
    <source>
        <dbReference type="EMBL" id="VTR93220.1"/>
    </source>
</evidence>
<sequence length="900" mass="102093">MPLPEPFKITELWKTLAARPAELDIRIRVALEPMLDKAEMVLREGAPATKDFTLHDEAHAFRVAQRMHEIINGEVLEKLSSYELALLLLSAYLHDIGMAPKRKHVERHRRHLLRGDAEQTDKLNDAEAAEVRKFLDNSPWNVELPLVRDGKADEAAEVLANEIVTDYCRHKHNDWSEAWINENLPAGNADHALPNYPGWRDDLILICRSHHYGYEHLKTDKFLPTLVWSHHIVHRRYLACVLRVADVLENDPERTPAVLFEHRGVRASSEVYWQKDHYLNVTRDGDHLAVVTEPTSAALEKAVRTTVEWIEAELRLCVQLASELPFQNASFSTKEPLPHRWDYPAVVVPTINAKGGYVYIEGAFRPNTRRLLELLSGVELYQNPLVAVRELLQNAFDAVREAIAVKRLQEIALGEDPGEDDLAKRFTVDLRLEERDGRLWLICRDDGVGMNRRVIENYLLVSGSSRRHEIEEINRRCQVQGFKMGRTGKFGIGALSYFMLADRVEFKTARRNHPLDTPETDGWHFITNGVGAFGELRTTSRYSLGDGGCEVTLRVRKELSGKDDEGKGLSERLEEYLRETVRRIPCRLRWSLDVTKSQWTENIAPGWTLSDGRRNGLFVHGIHESVDSILGLKFRDPFATLTAPRNEIAALSEKSEKIIDAIIKRTHWKVQEIRDKAGDAIARIHMPWFNLVAGESNVVILHDSVFADFGIDLSDCQGVSPPEKLCISWRGMDLDIGSDELNQLESIIPRGLMVEVDFSDEAYGSPTVNRGSLSASERRLSFFQQISASGSALAAGIVLPHSSYAFVSAVWNDTLWSGPVTWYQPELVGTGSSWAPLQYPAILTQRFHDDDSFNFKFNSDEQVDLLAKVRIAREGRAYNLEPHTVRIPDRVCLYSRVGAL</sequence>
<dbReference type="InterPro" id="IPR056471">
    <property type="entry name" value="HD-CE"/>
</dbReference>
<evidence type="ECO:0000256" key="1">
    <source>
        <dbReference type="ARBA" id="ARBA00008239"/>
    </source>
</evidence>
<dbReference type="GO" id="GO:0051082">
    <property type="term" value="F:unfolded protein binding"/>
    <property type="evidence" value="ECO:0007669"/>
    <property type="project" value="InterPro"/>
</dbReference>
<dbReference type="Proteomes" id="UP000464178">
    <property type="component" value="Chromosome"/>
</dbReference>
<accession>A0A6P2D188</accession>
<dbReference type="PANTHER" id="PTHR11528">
    <property type="entry name" value="HEAT SHOCK PROTEIN 90 FAMILY MEMBER"/>
    <property type="match status" value="1"/>
</dbReference>
<dbReference type="Pfam" id="PF24391">
    <property type="entry name" value="HD-CE"/>
    <property type="match status" value="1"/>
</dbReference>
<keyword evidence="3" id="KW-0067">ATP-binding</keyword>
<dbReference type="GO" id="GO:0016887">
    <property type="term" value="F:ATP hydrolysis activity"/>
    <property type="evidence" value="ECO:0007669"/>
    <property type="project" value="InterPro"/>
</dbReference>
<protein>
    <recommendedName>
        <fullName evidence="5">HD-CE domain-containing protein</fullName>
    </recommendedName>
</protein>
<keyword evidence="4" id="KW-0143">Chaperone</keyword>
<reference evidence="6 7" key="1">
    <citation type="submission" date="2019-05" db="EMBL/GenBank/DDBJ databases">
        <authorList>
            <consortium name="Science for Life Laboratories"/>
        </authorList>
    </citation>
    <scope>NUCLEOTIDE SEQUENCE [LARGE SCALE GENOMIC DNA]</scope>
    <source>
        <strain evidence="6">Soil9</strain>
    </source>
</reference>
<dbReference type="GO" id="GO:0005524">
    <property type="term" value="F:ATP binding"/>
    <property type="evidence" value="ECO:0007669"/>
    <property type="project" value="UniProtKB-KW"/>
</dbReference>
<feature type="domain" description="HD-CE" evidence="5">
    <location>
        <begin position="51"/>
        <end position="315"/>
    </location>
</feature>
<organism evidence="6 7">
    <name type="scientific">Gemmata massiliana</name>
    <dbReference type="NCBI Taxonomy" id="1210884"/>
    <lineage>
        <taxon>Bacteria</taxon>
        <taxon>Pseudomonadati</taxon>
        <taxon>Planctomycetota</taxon>
        <taxon>Planctomycetia</taxon>
        <taxon>Gemmatales</taxon>
        <taxon>Gemmataceae</taxon>
        <taxon>Gemmata</taxon>
    </lineage>
</organism>
<keyword evidence="2" id="KW-0547">Nucleotide-binding</keyword>
<comment type="similarity">
    <text evidence="1">Belongs to the heat shock protein 90 family.</text>
</comment>
<dbReference type="EMBL" id="LR593886">
    <property type="protein sequence ID" value="VTR93220.1"/>
    <property type="molecule type" value="Genomic_DNA"/>
</dbReference>
<dbReference type="SUPFAM" id="SSF55874">
    <property type="entry name" value="ATPase domain of HSP90 chaperone/DNA topoisomerase II/histidine kinase"/>
    <property type="match status" value="1"/>
</dbReference>
<proteinExistence type="inferred from homology"/>
<name>A0A6P2D188_9BACT</name>
<dbReference type="InterPro" id="IPR036890">
    <property type="entry name" value="HATPase_C_sf"/>
</dbReference>
<dbReference type="GO" id="GO:0140662">
    <property type="term" value="F:ATP-dependent protein folding chaperone"/>
    <property type="evidence" value="ECO:0007669"/>
    <property type="project" value="InterPro"/>
</dbReference>
<dbReference type="SUPFAM" id="SSF109604">
    <property type="entry name" value="HD-domain/PDEase-like"/>
    <property type="match status" value="2"/>
</dbReference>
<dbReference type="InterPro" id="IPR001404">
    <property type="entry name" value="Hsp90_fam"/>
</dbReference>
<gene>
    <name evidence="6" type="ORF">SOIL9_44940</name>
</gene>
<dbReference type="RefSeq" id="WP_162667987.1">
    <property type="nucleotide sequence ID" value="NZ_LR593886.1"/>
</dbReference>
<evidence type="ECO:0000256" key="2">
    <source>
        <dbReference type="ARBA" id="ARBA00022741"/>
    </source>
</evidence>
<dbReference type="Gene3D" id="3.30.565.10">
    <property type="entry name" value="Histidine kinase-like ATPase, C-terminal domain"/>
    <property type="match status" value="1"/>
</dbReference>
<dbReference type="Gene3D" id="1.10.472.50">
    <property type="entry name" value="HD-domain/PDEase-like"/>
    <property type="match status" value="1"/>
</dbReference>
<dbReference type="AlphaFoldDB" id="A0A6P2D188"/>